<evidence type="ECO:0000313" key="6">
    <source>
        <dbReference type="Proteomes" id="UP000479691"/>
    </source>
</evidence>
<organism evidence="5 6">
    <name type="scientific">Orbilia oligospora</name>
    <name type="common">Nematode-trapping fungus</name>
    <name type="synonym">Arthrobotrys oligospora</name>
    <dbReference type="NCBI Taxonomy" id="2813651"/>
    <lineage>
        <taxon>Eukaryota</taxon>
        <taxon>Fungi</taxon>
        <taxon>Dikarya</taxon>
        <taxon>Ascomycota</taxon>
        <taxon>Pezizomycotina</taxon>
        <taxon>Orbiliomycetes</taxon>
        <taxon>Orbiliales</taxon>
        <taxon>Orbiliaceae</taxon>
        <taxon>Orbilia</taxon>
    </lineage>
</organism>
<dbReference type="Pfam" id="PF24883">
    <property type="entry name" value="NPHP3_N"/>
    <property type="match status" value="1"/>
</dbReference>
<evidence type="ECO:0000259" key="4">
    <source>
        <dbReference type="Pfam" id="PF24883"/>
    </source>
</evidence>
<keyword evidence="2" id="KW-0040">ANK repeat</keyword>
<evidence type="ECO:0000256" key="2">
    <source>
        <dbReference type="PROSITE-ProRule" id="PRU00023"/>
    </source>
</evidence>
<dbReference type="PANTHER" id="PTHR10039:SF5">
    <property type="entry name" value="NACHT DOMAIN-CONTAINING PROTEIN"/>
    <property type="match status" value="1"/>
</dbReference>
<dbReference type="SUPFAM" id="SSF48403">
    <property type="entry name" value="Ankyrin repeat"/>
    <property type="match status" value="1"/>
</dbReference>
<name>A0A7C8PP05_ORBOL</name>
<comment type="caution">
    <text evidence="5">The sequence shown here is derived from an EMBL/GenBank/DDBJ whole genome shotgun (WGS) entry which is preliminary data.</text>
</comment>
<feature type="repeat" description="ANK" evidence="2">
    <location>
        <begin position="743"/>
        <end position="775"/>
    </location>
</feature>
<dbReference type="InterPro" id="IPR036770">
    <property type="entry name" value="Ankyrin_rpt-contain_sf"/>
</dbReference>
<dbReference type="SMART" id="SM00248">
    <property type="entry name" value="ANK"/>
    <property type="match status" value="6"/>
</dbReference>
<dbReference type="InterPro" id="IPR027417">
    <property type="entry name" value="P-loop_NTPase"/>
</dbReference>
<dbReference type="Pfam" id="PF22939">
    <property type="entry name" value="WHD_GPIID"/>
    <property type="match status" value="1"/>
</dbReference>
<sequence length="802" mass="90613">MGKFIHIDFMPIPTKLPTRTINNVHGQYLTEKLDEKKIEILQKLNKLPYRERKDRNPDRTPGTCEWVITHELFRNWQESESSRMLWISADPGCGKSVLAKYLIDHILTTTQTRTTCYFFFKDNPEDQSSVVNALCCILRQLFQQKATLLSEAIVERFGVGGELYSSFIDLWDVLLSAAKDKNAGEIVCILDAIDECEDHGMPQLADGLYKLYRAERNSNLKFLITSRPYIKIERSFQPLMASLSLIRLSGESEAEITKISQEIDFFIAARVRAIGEELDLESGEKDLLQQRLQRVPNRTYLWVHLTLNLIKDTIEISETKIDRLTSNLPKTVDEAYERILCKADKKKARKLLHIVTAAARPLTLEEMNLALALEDNHQSYSDLKLTPERRFRKNVREICGLLLTIIDSRIYLLHQTVKEFLIQNDLANAAKNDSIWKHSLQPQDSHRVLANICIRHLFFAEFEAHPLDNDTIPAQYAERNIFLDYSAKHWATHLRESQNELDDTAIRSIQSLCDASSKRCLTWFRIYWTGTNTNFPENFTTLMIASYFGFAKVVRLLTESGGIDLNSKDDTHGRSALSWAAGNGFDIVVALLIRGIISQWKGIWLPAGERVRIDAVDNYGRTPLLHAVWNRHVAVVELLLKAGAQADLADNVGGTPLLYAICSGYNDVVEQLVEGGAEMDSKGNKIGALLLSAAERGREDVVKRLLEIGEVNPDFEDGNNQTPLSRAVEKSEVAVVQLLLDGGAKTPLSRAAEMGDEKVVELLLKYGAQPDFEDEDNQTPLSRAVQGGNARIIQLLTSCRTS</sequence>
<dbReference type="InterPro" id="IPR002110">
    <property type="entry name" value="Ankyrin_rpt"/>
</dbReference>
<protein>
    <submittedName>
        <fullName evidence="5">Uncharacterized protein</fullName>
    </submittedName>
</protein>
<dbReference type="InterPro" id="IPR056884">
    <property type="entry name" value="NPHP3-like_N"/>
</dbReference>
<keyword evidence="1" id="KW-0677">Repeat</keyword>
<dbReference type="Gene3D" id="1.25.40.20">
    <property type="entry name" value="Ankyrin repeat-containing domain"/>
    <property type="match status" value="3"/>
</dbReference>
<dbReference type="EMBL" id="JAABOE010000053">
    <property type="protein sequence ID" value="KAF3175041.1"/>
    <property type="molecule type" value="Genomic_DNA"/>
</dbReference>
<dbReference type="Gene3D" id="3.40.50.300">
    <property type="entry name" value="P-loop containing nucleotide triphosphate hydrolases"/>
    <property type="match status" value="1"/>
</dbReference>
<feature type="repeat" description="ANK" evidence="2">
    <location>
        <begin position="652"/>
        <end position="684"/>
    </location>
</feature>
<dbReference type="Proteomes" id="UP000479691">
    <property type="component" value="Unassembled WGS sequence"/>
</dbReference>
<dbReference type="InterPro" id="IPR054471">
    <property type="entry name" value="GPIID_WHD"/>
</dbReference>
<evidence type="ECO:0000313" key="5">
    <source>
        <dbReference type="EMBL" id="KAF3175041.1"/>
    </source>
</evidence>
<dbReference type="AlphaFoldDB" id="A0A7C8PP05"/>
<dbReference type="SUPFAM" id="SSF52540">
    <property type="entry name" value="P-loop containing nucleoside triphosphate hydrolases"/>
    <property type="match status" value="1"/>
</dbReference>
<dbReference type="PROSITE" id="PS50088">
    <property type="entry name" value="ANK_REPEAT"/>
    <property type="match status" value="4"/>
</dbReference>
<accession>A0A7C8PP05</accession>
<proteinExistence type="predicted"/>
<dbReference type="PANTHER" id="PTHR10039">
    <property type="entry name" value="AMELOGENIN"/>
    <property type="match status" value="1"/>
</dbReference>
<feature type="repeat" description="ANK" evidence="2">
    <location>
        <begin position="719"/>
        <end position="744"/>
    </location>
</feature>
<feature type="repeat" description="ANK" evidence="2">
    <location>
        <begin position="619"/>
        <end position="651"/>
    </location>
</feature>
<feature type="domain" description="GPI inositol-deacylase winged helix" evidence="3">
    <location>
        <begin position="337"/>
        <end position="427"/>
    </location>
</feature>
<evidence type="ECO:0000256" key="1">
    <source>
        <dbReference type="ARBA" id="ARBA00022737"/>
    </source>
</evidence>
<dbReference type="Pfam" id="PF12796">
    <property type="entry name" value="Ank_2"/>
    <property type="match status" value="4"/>
</dbReference>
<dbReference type="PROSITE" id="PS50297">
    <property type="entry name" value="ANK_REP_REGION"/>
    <property type="match status" value="4"/>
</dbReference>
<feature type="domain" description="Nephrocystin 3-like N-terminal" evidence="4">
    <location>
        <begin position="62"/>
        <end position="227"/>
    </location>
</feature>
<gene>
    <name evidence="5" type="ORF">TWF788_008513</name>
</gene>
<evidence type="ECO:0000259" key="3">
    <source>
        <dbReference type="Pfam" id="PF22939"/>
    </source>
</evidence>
<reference evidence="5 6" key="1">
    <citation type="submission" date="2019-06" db="EMBL/GenBank/DDBJ databases">
        <authorList>
            <person name="Palmer J.M."/>
        </authorList>
    </citation>
    <scope>NUCLEOTIDE SEQUENCE [LARGE SCALE GENOMIC DNA]</scope>
    <source>
        <strain evidence="5 6">TWF788</strain>
    </source>
</reference>